<name>A0AAW0WGU7_CHEQU</name>
<organism evidence="2 3">
    <name type="scientific">Cherax quadricarinatus</name>
    <name type="common">Australian red claw crayfish</name>
    <dbReference type="NCBI Taxonomy" id="27406"/>
    <lineage>
        <taxon>Eukaryota</taxon>
        <taxon>Metazoa</taxon>
        <taxon>Ecdysozoa</taxon>
        <taxon>Arthropoda</taxon>
        <taxon>Crustacea</taxon>
        <taxon>Multicrustacea</taxon>
        <taxon>Malacostraca</taxon>
        <taxon>Eumalacostraca</taxon>
        <taxon>Eucarida</taxon>
        <taxon>Decapoda</taxon>
        <taxon>Pleocyemata</taxon>
        <taxon>Astacidea</taxon>
        <taxon>Parastacoidea</taxon>
        <taxon>Parastacidae</taxon>
        <taxon>Cherax</taxon>
    </lineage>
</organism>
<reference evidence="2 3" key="1">
    <citation type="journal article" date="2024" name="BMC Genomics">
        <title>Genome assembly of redclaw crayfish (Cherax quadricarinatus) provides insights into its immune adaptation and hypoxia tolerance.</title>
        <authorList>
            <person name="Liu Z."/>
            <person name="Zheng J."/>
            <person name="Li H."/>
            <person name="Fang K."/>
            <person name="Wang S."/>
            <person name="He J."/>
            <person name="Zhou D."/>
            <person name="Weng S."/>
            <person name="Chi M."/>
            <person name="Gu Z."/>
            <person name="He J."/>
            <person name="Li F."/>
            <person name="Wang M."/>
        </authorList>
    </citation>
    <scope>NUCLEOTIDE SEQUENCE [LARGE SCALE GENOMIC DNA]</scope>
    <source>
        <strain evidence="2">ZL_2023a</strain>
    </source>
</reference>
<sequence length="938" mass="100051">MLGSQSRAVPLRGHGGVIFGSEFLRILDPRARPPARSNPYETPGAASTTLHEGGVVAHPTSEHETRTLLETRGGKPTQDSLTFSSGHSHNSSPIVSSSQISSSSSSSSSTDSVFQQLDSSPGVKQHPRRLPQKTVDSNRLIPIKKFTTSNSNNVKSTISSILDGRDNARGTLAVTNHPDNLPNDDYDYTYYLDDLYPLTSSALESGKESVTAGDVLPQASNNQQSTKAMPEVEADSRVTQSAPLIDITLPGTSHKLERKRAGTRLATSVALAINETASTTITPQKTIMFTTTKRPTTKRSVFRYQTTTESAQKIKITEENSTMSQNPTSERISKVPSSPRESSSASTSLSQKLLGTSDTLVEVPKSRTSVTVRASARSSLLVTPSPLTVKTKEIPVSTKSLLVVTTQVSEQEVHDAAQKLKGASSNVLGNFRYTTAVPKNESRENESNTHEVITQGNTLKSLEGSSSSSVVVEVRVEAPRREPRVLATGDAVPLIQTVTRGTTKVSSLPSRTVHAVNSDRHPTSFLLSDPLVVDVAAEPTTSDHSPNSVPPRRHLVVLPKDETTTPSTTTTTIITASETTTLSEMTHTSIHSETTSTTTTPNEMTTTPLTTTTTTTATTNSTEVPPQLDQVKGLSSNKALEEIQVNRGKDRSVQFETSVVEVSGSVGSDAHILTGEVIETQAQSQPESRERDGRILEIKNSNPHQQFQSQRVSTSVSRTEARTAGHVSSVNSRETIPQPISTTTIPQSSTTTNTTANVETTSSGNSSLPRVRLSLVSSPKAQHGLAPFGQAPFGQAPGGLAPFGNSPSGLAPHGLVPGGLHPHGLAPKGYGIKRPSLSNLNTTTTSTKAPQSSGTRLTFVDATVAEGGADANSTVGYVVEEHNISRFRLEEKTPDGFIIGEYGVVDHSTGDVNGVRYTADSTADPHLIYETLMKFLEL</sequence>
<feature type="compositionally biased region" description="Basic and acidic residues" evidence="1">
    <location>
        <begin position="60"/>
        <end position="73"/>
    </location>
</feature>
<feature type="region of interest" description="Disordered" evidence="1">
    <location>
        <begin position="30"/>
        <end position="138"/>
    </location>
</feature>
<feature type="compositionally biased region" description="Low complexity" evidence="1">
    <location>
        <begin position="836"/>
        <end position="847"/>
    </location>
</feature>
<feature type="compositionally biased region" description="Polar residues" evidence="1">
    <location>
        <begin position="700"/>
        <end position="718"/>
    </location>
</feature>
<dbReference type="EMBL" id="JARKIK010000061">
    <property type="protein sequence ID" value="KAK8731306.1"/>
    <property type="molecule type" value="Genomic_DNA"/>
</dbReference>
<dbReference type="Proteomes" id="UP001445076">
    <property type="component" value="Unassembled WGS sequence"/>
</dbReference>
<feature type="compositionally biased region" description="Low complexity" evidence="1">
    <location>
        <begin position="812"/>
        <end position="827"/>
    </location>
</feature>
<evidence type="ECO:0008006" key="4">
    <source>
        <dbReference type="Google" id="ProtNLM"/>
    </source>
</evidence>
<gene>
    <name evidence="2" type="ORF">OTU49_007535</name>
</gene>
<protein>
    <recommendedName>
        <fullName evidence="4">Mucin-5AC</fullName>
    </recommendedName>
</protein>
<dbReference type="AlphaFoldDB" id="A0AAW0WGU7"/>
<feature type="compositionally biased region" description="Low complexity" evidence="1">
    <location>
        <begin position="334"/>
        <end position="350"/>
    </location>
</feature>
<evidence type="ECO:0000256" key="1">
    <source>
        <dbReference type="SAM" id="MobiDB-lite"/>
    </source>
</evidence>
<comment type="caution">
    <text evidence="2">The sequence shown here is derived from an EMBL/GenBank/DDBJ whole genome shotgun (WGS) entry which is preliminary data.</text>
</comment>
<feature type="region of interest" description="Disordered" evidence="1">
    <location>
        <begin position="312"/>
        <end position="351"/>
    </location>
</feature>
<keyword evidence="3" id="KW-1185">Reference proteome</keyword>
<evidence type="ECO:0000313" key="3">
    <source>
        <dbReference type="Proteomes" id="UP001445076"/>
    </source>
</evidence>
<accession>A0AAW0WGU7</accession>
<feature type="region of interest" description="Disordered" evidence="1">
    <location>
        <begin position="812"/>
        <end position="854"/>
    </location>
</feature>
<evidence type="ECO:0000313" key="2">
    <source>
        <dbReference type="EMBL" id="KAK8731306.1"/>
    </source>
</evidence>
<feature type="region of interest" description="Disordered" evidence="1">
    <location>
        <begin position="700"/>
        <end position="769"/>
    </location>
</feature>
<proteinExistence type="predicted"/>
<feature type="compositionally biased region" description="Low complexity" evidence="1">
    <location>
        <begin position="80"/>
        <end position="112"/>
    </location>
</feature>
<feature type="compositionally biased region" description="Low complexity" evidence="1">
    <location>
        <begin position="734"/>
        <end position="769"/>
    </location>
</feature>
<feature type="region of interest" description="Disordered" evidence="1">
    <location>
        <begin position="583"/>
        <end position="623"/>
    </location>
</feature>
<feature type="compositionally biased region" description="Polar residues" evidence="1">
    <location>
        <begin position="319"/>
        <end position="330"/>
    </location>
</feature>